<dbReference type="Proteomes" id="UP000269221">
    <property type="component" value="Unassembled WGS sequence"/>
</dbReference>
<proteinExistence type="predicted"/>
<protein>
    <submittedName>
        <fullName evidence="2">Uncharacterized protein</fullName>
    </submittedName>
</protein>
<dbReference type="EMBL" id="QRBI01000148">
    <property type="protein sequence ID" value="RMB99663.1"/>
    <property type="molecule type" value="Genomic_DNA"/>
</dbReference>
<sequence length="458" mass="49278">MGYALVQEPFVPPQPVAVRKQEDGSITMENGVIAVYLDTMRHLTLLQLLDSRRYALRRRHGPRSVAEVCGQRCLWCSLGDGSEARYALRRRHGPRSVAEVCGQRRLWCSLGDGSEARYALRRRHGPRSVAEVCGQRRLWCSLGDGSEARYALRRRHGPRSVAEEPLVFLGDGAILALVLTGGVLRYALRRRHGPRSVAEVCGQRRLWCYLGDGADGLSPWQSAPPLKRKRSQGSGSQGDVRKAEFSSQPEDGICFACLLSPLGTAQVSVMKPCSSLFEGAFLVGFGVTSLGVEEAKPGSGSQGDVRKEAKPGSGSQGDVRKEAKPGSGSQGDVRKEAKPGSGSQGDVRKEAKPGSGSQGDVRKEAKPGSGSQGDVRKEAKPGSGSQGDVRKEAKPGSGSQGDVRKTLKDGTNCEQNKEIPRLPGVTRVTGSSCDIKCSIGFGLKKWVELQAEERTLMN</sequence>
<dbReference type="STRING" id="333673.A0A3M0JKS8"/>
<feature type="region of interest" description="Disordered" evidence="1">
    <location>
        <begin position="293"/>
        <end position="427"/>
    </location>
</feature>
<evidence type="ECO:0000313" key="2">
    <source>
        <dbReference type="EMBL" id="RMB99663.1"/>
    </source>
</evidence>
<evidence type="ECO:0000313" key="3">
    <source>
        <dbReference type="Proteomes" id="UP000269221"/>
    </source>
</evidence>
<evidence type="ECO:0000256" key="1">
    <source>
        <dbReference type="SAM" id="MobiDB-lite"/>
    </source>
</evidence>
<reference evidence="2 3" key="1">
    <citation type="submission" date="2018-07" db="EMBL/GenBank/DDBJ databases">
        <title>A high quality draft genome assembly of the barn swallow (H. rustica rustica).</title>
        <authorList>
            <person name="Formenti G."/>
            <person name="Chiara M."/>
            <person name="Poveda L."/>
            <person name="Francoijs K.-J."/>
            <person name="Bonisoli-Alquati A."/>
            <person name="Canova L."/>
            <person name="Gianfranceschi L."/>
            <person name="Horner D.S."/>
            <person name="Saino N."/>
        </authorList>
    </citation>
    <scope>NUCLEOTIDE SEQUENCE [LARGE SCALE GENOMIC DNA]</scope>
    <source>
        <strain evidence="2">Chelidonia</strain>
        <tissue evidence="2">Blood</tissue>
    </source>
</reference>
<dbReference type="PANTHER" id="PTHR47239:SF1">
    <property type="entry name" value="EXTENSIN-3-LIKE"/>
    <property type="match status" value="1"/>
</dbReference>
<gene>
    <name evidence="2" type="ORF">DUI87_23917</name>
</gene>
<accession>A0A3M0JKS8</accession>
<dbReference type="AlphaFoldDB" id="A0A3M0JKS8"/>
<dbReference type="OrthoDB" id="10261055at2759"/>
<name>A0A3M0JKS8_HIRRU</name>
<organism evidence="2 3">
    <name type="scientific">Hirundo rustica rustica</name>
    <dbReference type="NCBI Taxonomy" id="333673"/>
    <lineage>
        <taxon>Eukaryota</taxon>
        <taxon>Metazoa</taxon>
        <taxon>Chordata</taxon>
        <taxon>Craniata</taxon>
        <taxon>Vertebrata</taxon>
        <taxon>Euteleostomi</taxon>
        <taxon>Archelosauria</taxon>
        <taxon>Archosauria</taxon>
        <taxon>Dinosauria</taxon>
        <taxon>Saurischia</taxon>
        <taxon>Theropoda</taxon>
        <taxon>Coelurosauria</taxon>
        <taxon>Aves</taxon>
        <taxon>Neognathae</taxon>
        <taxon>Neoaves</taxon>
        <taxon>Telluraves</taxon>
        <taxon>Australaves</taxon>
        <taxon>Passeriformes</taxon>
        <taxon>Sylvioidea</taxon>
        <taxon>Hirundinidae</taxon>
        <taxon>Hirundo</taxon>
    </lineage>
</organism>
<comment type="caution">
    <text evidence="2">The sequence shown here is derived from an EMBL/GenBank/DDBJ whole genome shotgun (WGS) entry which is preliminary data.</text>
</comment>
<keyword evidence="3" id="KW-1185">Reference proteome</keyword>
<dbReference type="PANTHER" id="PTHR47239">
    <property type="match status" value="1"/>
</dbReference>
<feature type="region of interest" description="Disordered" evidence="1">
    <location>
        <begin position="220"/>
        <end position="243"/>
    </location>
</feature>